<reference evidence="2 3" key="1">
    <citation type="submission" date="2020-06" db="EMBL/GenBank/DDBJ databases">
        <title>Genome mining for natural products.</title>
        <authorList>
            <person name="Zhang B."/>
            <person name="Shi J."/>
            <person name="Ge H."/>
        </authorList>
    </citation>
    <scope>NUCLEOTIDE SEQUENCE [LARGE SCALE GENOMIC DNA]</scope>
    <source>
        <strain evidence="2 3">NA02069</strain>
    </source>
</reference>
<dbReference type="Pfam" id="PF00753">
    <property type="entry name" value="Lactamase_B"/>
    <property type="match status" value="1"/>
</dbReference>
<proteinExistence type="predicted"/>
<evidence type="ECO:0000259" key="1">
    <source>
        <dbReference type="SMART" id="SM00849"/>
    </source>
</evidence>
<dbReference type="InterPro" id="IPR036866">
    <property type="entry name" value="RibonucZ/Hydroxyglut_hydro"/>
</dbReference>
<organism evidence="2 3">
    <name type="scientific">Streptomyces chartreusis</name>
    <dbReference type="NCBI Taxonomy" id="1969"/>
    <lineage>
        <taxon>Bacteria</taxon>
        <taxon>Bacillati</taxon>
        <taxon>Actinomycetota</taxon>
        <taxon>Actinomycetes</taxon>
        <taxon>Kitasatosporales</taxon>
        <taxon>Streptomycetaceae</taxon>
        <taxon>Streptomyces</taxon>
    </lineage>
</organism>
<dbReference type="GO" id="GO:0016787">
    <property type="term" value="F:hydrolase activity"/>
    <property type="evidence" value="ECO:0007669"/>
    <property type="project" value="UniProtKB-KW"/>
</dbReference>
<name>A0A7H8TSP4_STRCX</name>
<feature type="domain" description="Metallo-beta-lactamase" evidence="1">
    <location>
        <begin position="1"/>
        <end position="201"/>
    </location>
</feature>
<dbReference type="PANTHER" id="PTHR42951">
    <property type="entry name" value="METALLO-BETA-LACTAMASE DOMAIN-CONTAINING"/>
    <property type="match status" value="1"/>
</dbReference>
<dbReference type="Proteomes" id="UP000509418">
    <property type="component" value="Chromosome"/>
</dbReference>
<accession>A0A7H8TSP4</accession>
<protein>
    <submittedName>
        <fullName evidence="2">MBL fold metallo-hydrolase</fullName>
    </submittedName>
</protein>
<dbReference type="EMBL" id="CP056041">
    <property type="protein sequence ID" value="QKZ25210.1"/>
    <property type="molecule type" value="Genomic_DNA"/>
</dbReference>
<evidence type="ECO:0000313" key="2">
    <source>
        <dbReference type="EMBL" id="QKZ25210.1"/>
    </source>
</evidence>
<sequence length="307" mass="33412">MANCTLITSGSAALLVDTPYTARLTHRLKTAAYQVLPPPVEISTLVNTHANGDHSYGNGEFPGTEIISTEANLRHLCAEPAPEELERLLDQCDEDDPFGRYLLAHFGHFDYRGLSPTSPTRTFTGVLDVPVDDLTVRLIEVGPAHTVGDLIVHVPDQDVVCAGDVLFAGDVPVHWAGPLDGVIDACQQILDLNPRIVIPGHGPPVGQREVRAYMDYVASARDRIHALHAEGLDVDQASRILLRERRAGLGLGERLAILTAVEYRHLDNRTEPAQLVQMLKAAVRLAPECVPGTTPARHTFPPQPPRS</sequence>
<dbReference type="PANTHER" id="PTHR42951:SF4">
    <property type="entry name" value="ACYL-COENZYME A THIOESTERASE MBLAC2"/>
    <property type="match status" value="1"/>
</dbReference>
<dbReference type="InterPro" id="IPR050855">
    <property type="entry name" value="NDM-1-like"/>
</dbReference>
<dbReference type="CDD" id="cd16282">
    <property type="entry name" value="metallo-hydrolase-like_MBL-fold"/>
    <property type="match status" value="1"/>
</dbReference>
<dbReference type="Gene3D" id="3.60.15.10">
    <property type="entry name" value="Ribonuclease Z/Hydroxyacylglutathione hydrolase-like"/>
    <property type="match status" value="1"/>
</dbReference>
<dbReference type="InterPro" id="IPR001279">
    <property type="entry name" value="Metallo-B-lactamas"/>
</dbReference>
<dbReference type="SMART" id="SM00849">
    <property type="entry name" value="Lactamase_B"/>
    <property type="match status" value="1"/>
</dbReference>
<evidence type="ECO:0000313" key="3">
    <source>
        <dbReference type="Proteomes" id="UP000509418"/>
    </source>
</evidence>
<dbReference type="AlphaFoldDB" id="A0A7H8TSP4"/>
<keyword evidence="3" id="KW-1185">Reference proteome</keyword>
<gene>
    <name evidence="2" type="ORF">HUT05_45090</name>
</gene>
<dbReference type="SUPFAM" id="SSF56281">
    <property type="entry name" value="Metallo-hydrolase/oxidoreductase"/>
    <property type="match status" value="1"/>
</dbReference>
<keyword evidence="2" id="KW-0378">Hydrolase</keyword>